<proteinExistence type="predicted"/>
<dbReference type="InterPro" id="IPR025827">
    <property type="entry name" value="Zn_ribbon_recom_dom"/>
</dbReference>
<dbReference type="Proteomes" id="UP001223646">
    <property type="component" value="Unassembled WGS sequence"/>
</dbReference>
<gene>
    <name evidence="2" type="ORF">QP460_007775</name>
</gene>
<dbReference type="Pfam" id="PF13408">
    <property type="entry name" value="Zn_ribbon_recom"/>
    <property type="match status" value="1"/>
</dbReference>
<reference evidence="2" key="2">
    <citation type="submission" date="2024-05" db="EMBL/GenBank/DDBJ databases">
        <authorList>
            <person name="Wolfe A."/>
        </authorList>
    </citation>
    <scope>NUCLEOTIDE SEQUENCE</scope>
    <source>
        <strain evidence="2">UMB1064</strain>
    </source>
</reference>
<organism evidence="2 3">
    <name type="scientific">Corynebacterium amycolatum</name>
    <dbReference type="NCBI Taxonomy" id="43765"/>
    <lineage>
        <taxon>Bacteria</taxon>
        <taxon>Bacillati</taxon>
        <taxon>Actinomycetota</taxon>
        <taxon>Actinomycetes</taxon>
        <taxon>Mycobacteriales</taxon>
        <taxon>Corynebacteriaceae</taxon>
        <taxon>Corynebacterium</taxon>
    </lineage>
</organism>
<feature type="domain" description="Recombinase zinc beta ribbon" evidence="1">
    <location>
        <begin position="1"/>
        <end position="59"/>
    </location>
</feature>
<dbReference type="EMBL" id="JASOOY020000027">
    <property type="protein sequence ID" value="MEO3717483.1"/>
    <property type="molecule type" value="Genomic_DNA"/>
</dbReference>
<dbReference type="AlphaFoldDB" id="A0AAW9SW35"/>
<comment type="caution">
    <text evidence="2">The sequence shown here is derived from an EMBL/GenBank/DDBJ whole genome shotgun (WGS) entry which is preliminary data.</text>
</comment>
<name>A0AAW9SW35_CORAY</name>
<evidence type="ECO:0000313" key="3">
    <source>
        <dbReference type="Proteomes" id="UP001223646"/>
    </source>
</evidence>
<accession>A0AAW9SW35</accession>
<sequence length="155" mass="17383">MFSTRLECARCGAWYGRKTWASNTKCKDAVWQCNHKYTDEHPCSSATVKDEQIEALIAENQRCALDQDACQSAYAELDTTYRKTLARRTSLEKDIAANTAKHAAITTTLNDLTGEPVSEFHPAQWSALIDHAIVTEDAIRFVFRTGEQVRIALKG</sequence>
<protein>
    <submittedName>
        <fullName evidence="2">Recombinase zinc beta ribbon domain-containing protein</fullName>
    </submittedName>
</protein>
<evidence type="ECO:0000313" key="2">
    <source>
        <dbReference type="EMBL" id="MEO3717483.1"/>
    </source>
</evidence>
<reference evidence="2" key="1">
    <citation type="submission" date="2023-05" db="EMBL/GenBank/DDBJ databases">
        <authorList>
            <person name="Du J."/>
        </authorList>
    </citation>
    <scope>NUCLEOTIDE SEQUENCE</scope>
    <source>
        <strain evidence="2">UMB1064</strain>
    </source>
</reference>
<evidence type="ECO:0000259" key="1">
    <source>
        <dbReference type="Pfam" id="PF13408"/>
    </source>
</evidence>
<dbReference type="RefSeq" id="WP_224433374.1">
    <property type="nucleotide sequence ID" value="NZ_CP102778.1"/>
</dbReference>